<feature type="region of interest" description="Disordered" evidence="2">
    <location>
        <begin position="308"/>
        <end position="453"/>
    </location>
</feature>
<feature type="compositionally biased region" description="Low complexity" evidence="2">
    <location>
        <begin position="1"/>
        <end position="12"/>
    </location>
</feature>
<dbReference type="InterPro" id="IPR036703">
    <property type="entry name" value="MOB_kinase_act_sf"/>
</dbReference>
<feature type="binding site" evidence="1">
    <location>
        <position position="155"/>
    </location>
    <ligand>
        <name>Zn(2+)</name>
        <dbReference type="ChEBI" id="CHEBI:29105"/>
    </ligand>
</feature>
<dbReference type="RefSeq" id="XP_033591577.1">
    <property type="nucleotide sequence ID" value="XM_033732000.1"/>
</dbReference>
<evidence type="ECO:0000313" key="3">
    <source>
        <dbReference type="EMBL" id="KAF2485008.1"/>
    </source>
</evidence>
<sequence length="453" mass="49887">MAATQSPSSSPRLPSPPPIAEDQIGPTSPGVSLYEEHGKFPGVHSLDTGAARRIRPGTKAEDMAEGPPLVELHDIDSAFQLTEHLKALHWHYTHPPDSDTVQPIDADIAQKLTTPPPNTSRDIWLYELGRFLIQKTNAIIVALFADDPPCSSTSCPEMRASEWQYLCAVHDPPKSCAAVDYCCHTLDWASNSLASSKLFPSRLGLGSGTGGNLMGNDKHLLNQMKEIKNIFRRVYRIYAHAWFQHREMFWRVENKTGLYVFFKTVCDGYGIIEPENYTIPAEAEGYEPETPHAREVVSDPITRVLQRGEEEKTEAAAGGNDTIGIGDTTKRHRHTRSDLSASKENIIQEEAEEEEQGPSSEPAPPPLGRQVTALKDEGENETDVQSAEERNRPSMLRTDTLKPNAPHAAEEGDSPLTDDNTPVEAVHQATMEPKATEEQSPTDGEEASQTVGD</sequence>
<feature type="region of interest" description="Disordered" evidence="2">
    <location>
        <begin position="1"/>
        <end position="50"/>
    </location>
</feature>
<dbReference type="InterPro" id="IPR005301">
    <property type="entry name" value="MOB_kinase_act_fam"/>
</dbReference>
<gene>
    <name evidence="3" type="ORF">BDY17DRAFT_277237</name>
</gene>
<dbReference type="GeneID" id="54473002"/>
<dbReference type="SUPFAM" id="SSF101152">
    <property type="entry name" value="Mob1/phocein"/>
    <property type="match status" value="1"/>
</dbReference>
<feature type="compositionally biased region" description="Acidic residues" evidence="2">
    <location>
        <begin position="347"/>
        <end position="356"/>
    </location>
</feature>
<protein>
    <submittedName>
        <fullName evidence="3">Mob1/phocein</fullName>
    </submittedName>
</protein>
<reference evidence="3" key="1">
    <citation type="journal article" date="2020" name="Stud. Mycol.">
        <title>101 Dothideomycetes genomes: a test case for predicting lifestyles and emergence of pathogens.</title>
        <authorList>
            <person name="Haridas S."/>
            <person name="Albert R."/>
            <person name="Binder M."/>
            <person name="Bloem J."/>
            <person name="Labutti K."/>
            <person name="Salamov A."/>
            <person name="Andreopoulos B."/>
            <person name="Baker S."/>
            <person name="Barry K."/>
            <person name="Bills G."/>
            <person name="Bluhm B."/>
            <person name="Cannon C."/>
            <person name="Castanera R."/>
            <person name="Culley D."/>
            <person name="Daum C."/>
            <person name="Ezra D."/>
            <person name="Gonzalez J."/>
            <person name="Henrissat B."/>
            <person name="Kuo A."/>
            <person name="Liang C."/>
            <person name="Lipzen A."/>
            <person name="Lutzoni F."/>
            <person name="Magnuson J."/>
            <person name="Mondo S."/>
            <person name="Nolan M."/>
            <person name="Ohm R."/>
            <person name="Pangilinan J."/>
            <person name="Park H.-J."/>
            <person name="Ramirez L."/>
            <person name="Alfaro M."/>
            <person name="Sun H."/>
            <person name="Tritt A."/>
            <person name="Yoshinaga Y."/>
            <person name="Zwiers L.-H."/>
            <person name="Turgeon B."/>
            <person name="Goodwin S."/>
            <person name="Spatafora J."/>
            <person name="Crous P."/>
            <person name="Grigoriev I."/>
        </authorList>
    </citation>
    <scope>NUCLEOTIDE SEQUENCE</scope>
    <source>
        <strain evidence="3">CBS 113389</strain>
    </source>
</reference>
<dbReference type="OrthoDB" id="10262609at2759"/>
<keyword evidence="4" id="KW-1185">Reference proteome</keyword>
<accession>A0A6A6PXV8</accession>
<dbReference type="EMBL" id="MU001633">
    <property type="protein sequence ID" value="KAF2485008.1"/>
    <property type="molecule type" value="Genomic_DNA"/>
</dbReference>
<dbReference type="PANTHER" id="PTHR22599">
    <property type="entry name" value="MPS ONE BINDER KINASE ACTIVATOR-LIKE MOB"/>
    <property type="match status" value="1"/>
</dbReference>
<dbReference type="AlphaFoldDB" id="A0A6A6PXV8"/>
<dbReference type="SMART" id="SM01388">
    <property type="entry name" value="Mob1_phocein"/>
    <property type="match status" value="1"/>
</dbReference>
<organism evidence="3 4">
    <name type="scientific">Neohortaea acidophila</name>
    <dbReference type="NCBI Taxonomy" id="245834"/>
    <lineage>
        <taxon>Eukaryota</taxon>
        <taxon>Fungi</taxon>
        <taxon>Dikarya</taxon>
        <taxon>Ascomycota</taxon>
        <taxon>Pezizomycotina</taxon>
        <taxon>Dothideomycetes</taxon>
        <taxon>Dothideomycetidae</taxon>
        <taxon>Mycosphaerellales</taxon>
        <taxon>Teratosphaeriaceae</taxon>
        <taxon>Neohortaea</taxon>
    </lineage>
</organism>
<evidence type="ECO:0000256" key="1">
    <source>
        <dbReference type="PIRSR" id="PIRSR605301-1"/>
    </source>
</evidence>
<feature type="binding site" evidence="1">
    <location>
        <position position="150"/>
    </location>
    <ligand>
        <name>Zn(2+)</name>
        <dbReference type="ChEBI" id="CHEBI:29105"/>
    </ligand>
</feature>
<evidence type="ECO:0000313" key="4">
    <source>
        <dbReference type="Proteomes" id="UP000799767"/>
    </source>
</evidence>
<dbReference type="Pfam" id="PF03637">
    <property type="entry name" value="Mob1_phocein"/>
    <property type="match status" value="1"/>
</dbReference>
<feature type="binding site" evidence="1">
    <location>
        <position position="240"/>
    </location>
    <ligand>
        <name>Zn(2+)</name>
        <dbReference type="ChEBI" id="CHEBI:29105"/>
    </ligand>
</feature>
<dbReference type="Proteomes" id="UP000799767">
    <property type="component" value="Unassembled WGS sequence"/>
</dbReference>
<evidence type="ECO:0000256" key="2">
    <source>
        <dbReference type="SAM" id="MobiDB-lite"/>
    </source>
</evidence>
<name>A0A6A6PXV8_9PEZI</name>
<proteinExistence type="predicted"/>
<dbReference type="Gene3D" id="1.20.140.30">
    <property type="entry name" value="MOB kinase activator"/>
    <property type="match status" value="1"/>
</dbReference>
<feature type="compositionally biased region" description="Low complexity" evidence="2">
    <location>
        <begin position="315"/>
        <end position="327"/>
    </location>
</feature>
<feature type="binding site" evidence="1">
    <location>
        <position position="245"/>
    </location>
    <ligand>
        <name>Zn(2+)</name>
        <dbReference type="ChEBI" id="CHEBI:29105"/>
    </ligand>
</feature>
<feature type="compositionally biased region" description="Polar residues" evidence="2">
    <location>
        <begin position="438"/>
        <end position="453"/>
    </location>
</feature>
<keyword evidence="1" id="KW-0479">Metal-binding</keyword>
<keyword evidence="1" id="KW-0862">Zinc</keyword>